<dbReference type="PANTHER" id="PTHR43751">
    <property type="entry name" value="SULFATASE"/>
    <property type="match status" value="1"/>
</dbReference>
<evidence type="ECO:0000256" key="1">
    <source>
        <dbReference type="PIRSR" id="PIRSR600917-52"/>
    </source>
</evidence>
<evidence type="ECO:0000313" key="4">
    <source>
        <dbReference type="Proteomes" id="UP001056855"/>
    </source>
</evidence>
<dbReference type="Gene3D" id="3.40.720.10">
    <property type="entry name" value="Alkaline Phosphatase, subunit A"/>
    <property type="match status" value="1"/>
</dbReference>
<dbReference type="GO" id="GO:0016787">
    <property type="term" value="F:hydrolase activity"/>
    <property type="evidence" value="ECO:0007669"/>
    <property type="project" value="UniProtKB-KW"/>
</dbReference>
<proteinExistence type="predicted"/>
<protein>
    <submittedName>
        <fullName evidence="3">Sulfatase-like hydrolase/transferase</fullName>
    </submittedName>
</protein>
<accession>A0A9E7NDY5</accession>
<evidence type="ECO:0000313" key="3">
    <source>
        <dbReference type="EMBL" id="UTF54982.1"/>
    </source>
</evidence>
<dbReference type="Pfam" id="PF00884">
    <property type="entry name" value="Sulfatase"/>
    <property type="match status" value="1"/>
</dbReference>
<feature type="modified residue" description="3-oxoalanine (Ser)" evidence="1">
    <location>
        <position position="51"/>
    </location>
</feature>
<dbReference type="InterPro" id="IPR000917">
    <property type="entry name" value="Sulfatase_N"/>
</dbReference>
<keyword evidence="4" id="KW-1185">Reference proteome</keyword>
<dbReference type="SUPFAM" id="SSF53649">
    <property type="entry name" value="Alkaline phosphatase-like"/>
    <property type="match status" value="1"/>
</dbReference>
<keyword evidence="3" id="KW-0378">Hydrolase</keyword>
<dbReference type="InterPro" id="IPR052701">
    <property type="entry name" value="GAG_Ulvan_Degrading_Sulfatases"/>
</dbReference>
<dbReference type="RefSeq" id="WP_254159723.1">
    <property type="nucleotide sequence ID" value="NZ_CP100355.1"/>
</dbReference>
<sequence>MAPNILLVVLDSVRARNTSLYESDAETTPFLKEFAHKATVYEQARAPGTDSLQSHASIFTGLHVAEHRMRDIGDRLRPGNTIWEELAADGYETGVFSYNSYLTQAPVGLSDAFETVVSGENHRVPFPGGFDPSNLNRDGFKRYLEFMHCVASSGRPLRSLANGLALWDVTRPLIPSRFQGLNIVPDSKFTDEFETWVNNRNGSWAACVNYMSAHTPYLPDPEYDLWAGQTERELMCDLESHKWEFIAGCRPWSERAALERAYNGCIRQVDAELKRLLSTLSRHGELNNTLVVITADHGEGFGEEGAIRPVRSVAHGTTGGLEEDILHVPLVVKYPDQTEGTRVKTVASLTEFPALVRRTIAGERDKSGFVPDNGLVLASDSGLSEQKRDSVPKYVEDVEVYEHGGKAVYRTTRDNRIRKDVEWNGNTMAFDCTYPRETIRLDDHDQTVLQEAFAGLEPSKAVTSDDVVPADDVKARLEQLGYR</sequence>
<dbReference type="EMBL" id="CP100355">
    <property type="protein sequence ID" value="UTF54982.1"/>
    <property type="molecule type" value="Genomic_DNA"/>
</dbReference>
<dbReference type="AlphaFoldDB" id="A0A9E7NDY5"/>
<dbReference type="InterPro" id="IPR017850">
    <property type="entry name" value="Alkaline_phosphatase_core_sf"/>
</dbReference>
<feature type="domain" description="Sulfatase N-terminal" evidence="2">
    <location>
        <begin position="3"/>
        <end position="352"/>
    </location>
</feature>
<dbReference type="GeneID" id="73289768"/>
<gene>
    <name evidence="3" type="ORF">NGM29_06940</name>
</gene>
<comment type="PTM">
    <text evidence="1">The conversion to 3-oxoalanine (also known as C-formylglycine, FGly), of a serine or cysteine residue in prokaryotes and of a cysteine residue in eukaryotes, is critical for catalytic activity.</text>
</comment>
<name>A0A9E7NDY5_9EURY</name>
<dbReference type="PANTHER" id="PTHR43751:SF3">
    <property type="entry name" value="SULFATASE N-TERMINAL DOMAIN-CONTAINING PROTEIN"/>
    <property type="match status" value="1"/>
</dbReference>
<dbReference type="Proteomes" id="UP001056855">
    <property type="component" value="Chromosome"/>
</dbReference>
<evidence type="ECO:0000259" key="2">
    <source>
        <dbReference type="Pfam" id="PF00884"/>
    </source>
</evidence>
<dbReference type="KEGG" id="sawl:NGM29_06940"/>
<reference evidence="3" key="1">
    <citation type="submission" date="2022-06" db="EMBL/GenBank/DDBJ databases">
        <title>Diverse halophilic archaea isolated from saline environments.</title>
        <authorList>
            <person name="Cui H.-L."/>
        </authorList>
    </citation>
    <scope>NUCLEOTIDE SEQUENCE</scope>
    <source>
        <strain evidence="3">WLHS1</strain>
    </source>
</reference>
<organism evidence="3 4">
    <name type="scientific">Natronosalvus rutilus</name>
    <dbReference type="NCBI Taxonomy" id="2953753"/>
    <lineage>
        <taxon>Archaea</taxon>
        <taxon>Methanobacteriati</taxon>
        <taxon>Methanobacteriota</taxon>
        <taxon>Stenosarchaea group</taxon>
        <taxon>Halobacteria</taxon>
        <taxon>Halobacteriales</taxon>
        <taxon>Natrialbaceae</taxon>
        <taxon>Natronosalvus</taxon>
    </lineage>
</organism>